<accession>A0A1H0EDI3</accession>
<dbReference type="RefSeq" id="WP_084310605.1">
    <property type="nucleotide sequence ID" value="NZ_FNIJ01000005.1"/>
</dbReference>
<dbReference type="OrthoDB" id="9809772at2"/>
<dbReference type="GO" id="GO:0003677">
    <property type="term" value="F:DNA binding"/>
    <property type="evidence" value="ECO:0007669"/>
    <property type="project" value="UniProtKB-UniRule"/>
</dbReference>
<keyword evidence="5" id="KW-1185">Reference proteome</keyword>
<dbReference type="SUPFAM" id="SSF46689">
    <property type="entry name" value="Homeodomain-like"/>
    <property type="match status" value="1"/>
</dbReference>
<dbReference type="Pfam" id="PF00440">
    <property type="entry name" value="TetR_N"/>
    <property type="match status" value="1"/>
</dbReference>
<evidence type="ECO:0000313" key="4">
    <source>
        <dbReference type="EMBL" id="SDN80475.1"/>
    </source>
</evidence>
<organism evidence="4 5">
    <name type="scientific">Pseudomonas jinjuensis</name>
    <dbReference type="NCBI Taxonomy" id="198616"/>
    <lineage>
        <taxon>Bacteria</taxon>
        <taxon>Pseudomonadati</taxon>
        <taxon>Pseudomonadota</taxon>
        <taxon>Gammaproteobacteria</taxon>
        <taxon>Pseudomonadales</taxon>
        <taxon>Pseudomonadaceae</taxon>
        <taxon>Pseudomonas</taxon>
    </lineage>
</organism>
<feature type="DNA-binding region" description="H-T-H motif" evidence="2">
    <location>
        <begin position="37"/>
        <end position="56"/>
    </location>
</feature>
<proteinExistence type="predicted"/>
<dbReference type="PROSITE" id="PS50977">
    <property type="entry name" value="HTH_TETR_2"/>
    <property type="match status" value="1"/>
</dbReference>
<dbReference type="Proteomes" id="UP000242957">
    <property type="component" value="Unassembled WGS sequence"/>
</dbReference>
<evidence type="ECO:0000313" key="5">
    <source>
        <dbReference type="Proteomes" id="UP000242957"/>
    </source>
</evidence>
<dbReference type="InterPro" id="IPR009057">
    <property type="entry name" value="Homeodomain-like_sf"/>
</dbReference>
<evidence type="ECO:0000256" key="2">
    <source>
        <dbReference type="PROSITE-ProRule" id="PRU00335"/>
    </source>
</evidence>
<sequence>MQRATNPTAPSKKLATRQRLLDAAVSSLIELGAAATTTLEVQRRSGASRGALLHHFPTHAALLSATIEELVRRNDEAVRQAELTMGDVLNPLERAIRILSSMSLQPAFLAELELWATSRTDSDLQAAIRGAERAARAERERVVESLFSAVRESPNYEAVKSLSLVFLRGMALSSVLVSSREYHEKLIAQWVRAVQVLLEAPPFDDDNQGGPARTS</sequence>
<gene>
    <name evidence="4" type="ORF">SAMN05216193_105135</name>
</gene>
<name>A0A1H0EDI3_9PSED</name>
<dbReference type="InterPro" id="IPR001647">
    <property type="entry name" value="HTH_TetR"/>
</dbReference>
<protein>
    <submittedName>
        <fullName evidence="4">Transcriptional regulator, TetR family</fullName>
    </submittedName>
</protein>
<reference evidence="5" key="1">
    <citation type="submission" date="2016-10" db="EMBL/GenBank/DDBJ databases">
        <authorList>
            <person name="Varghese N."/>
            <person name="Submissions S."/>
        </authorList>
    </citation>
    <scope>NUCLEOTIDE SEQUENCE [LARGE SCALE GENOMIC DNA]</scope>
    <source>
        <strain evidence="5">JCM 21621</strain>
    </source>
</reference>
<keyword evidence="1 2" id="KW-0238">DNA-binding</keyword>
<evidence type="ECO:0000256" key="1">
    <source>
        <dbReference type="ARBA" id="ARBA00023125"/>
    </source>
</evidence>
<dbReference type="STRING" id="198616.SAMN05216193_105135"/>
<dbReference type="EMBL" id="FNIJ01000005">
    <property type="protein sequence ID" value="SDN80475.1"/>
    <property type="molecule type" value="Genomic_DNA"/>
</dbReference>
<dbReference type="Gene3D" id="1.10.357.10">
    <property type="entry name" value="Tetracycline Repressor, domain 2"/>
    <property type="match status" value="1"/>
</dbReference>
<dbReference type="AlphaFoldDB" id="A0A1H0EDI3"/>
<evidence type="ECO:0000259" key="3">
    <source>
        <dbReference type="PROSITE" id="PS50977"/>
    </source>
</evidence>
<feature type="domain" description="HTH tetR-type" evidence="3">
    <location>
        <begin position="14"/>
        <end position="74"/>
    </location>
</feature>